<dbReference type="KEGG" id="pib:BBD41_06710"/>
<dbReference type="InterPro" id="IPR001021">
    <property type="entry name" value="Ribosomal_bL25_long"/>
</dbReference>
<dbReference type="InterPro" id="IPR020057">
    <property type="entry name" value="Ribosomal_bL25_b-dom"/>
</dbReference>
<feature type="region of interest" description="Disordered" evidence="6">
    <location>
        <begin position="189"/>
        <end position="209"/>
    </location>
</feature>
<dbReference type="Gene3D" id="2.170.120.20">
    <property type="entry name" value="Ribosomal protein L25, beta domain"/>
    <property type="match status" value="1"/>
</dbReference>
<feature type="domain" description="Large ribosomal subunit protein bL25 beta" evidence="8">
    <location>
        <begin position="102"/>
        <end position="184"/>
    </location>
</feature>
<dbReference type="EMBL" id="CP016809">
    <property type="protein sequence ID" value="ANY72307.1"/>
    <property type="molecule type" value="Genomic_DNA"/>
</dbReference>
<comment type="function">
    <text evidence="5">This is one of the proteins that binds to the 5S RNA in the ribosome where it forms part of the central protuberance.</text>
</comment>
<dbReference type="Gene3D" id="2.40.240.10">
    <property type="entry name" value="Ribosomal Protein L25, Chain P"/>
    <property type="match status" value="1"/>
</dbReference>
<organism evidence="9">
    <name type="scientific">Paenibacillus ihbetae</name>
    <dbReference type="NCBI Taxonomy" id="1870820"/>
    <lineage>
        <taxon>Bacteria</taxon>
        <taxon>Bacillati</taxon>
        <taxon>Bacillota</taxon>
        <taxon>Bacilli</taxon>
        <taxon>Bacillales</taxon>
        <taxon>Paenibacillaceae</taxon>
        <taxon>Paenibacillus</taxon>
    </lineage>
</organism>
<dbReference type="EMBL" id="MRVI01000002">
    <property type="protein sequence ID" value="OOC58215.1"/>
    <property type="molecule type" value="Genomic_DNA"/>
</dbReference>
<dbReference type="OrthoDB" id="9790002at2"/>
<keyword evidence="11" id="KW-1185">Reference proteome</keyword>
<protein>
    <recommendedName>
        <fullName evidence="5">Large ribosomal subunit protein bL25</fullName>
    </recommendedName>
    <alternativeName>
        <fullName evidence="5">General stress protein CTC</fullName>
    </alternativeName>
</protein>
<dbReference type="InterPro" id="IPR020930">
    <property type="entry name" value="Ribosomal_uL5_bac-type"/>
</dbReference>
<evidence type="ECO:0000256" key="1">
    <source>
        <dbReference type="ARBA" id="ARBA00022730"/>
    </source>
</evidence>
<evidence type="ECO:0000313" key="10">
    <source>
        <dbReference type="EMBL" id="OOC58215.1"/>
    </source>
</evidence>
<dbReference type="GO" id="GO:0008097">
    <property type="term" value="F:5S rRNA binding"/>
    <property type="evidence" value="ECO:0007669"/>
    <property type="project" value="InterPro"/>
</dbReference>
<dbReference type="GO" id="GO:0003735">
    <property type="term" value="F:structural constituent of ribosome"/>
    <property type="evidence" value="ECO:0007669"/>
    <property type="project" value="InterPro"/>
</dbReference>
<evidence type="ECO:0000259" key="8">
    <source>
        <dbReference type="Pfam" id="PF14693"/>
    </source>
</evidence>
<feature type="compositionally biased region" description="Acidic residues" evidence="6">
    <location>
        <begin position="189"/>
        <end position="201"/>
    </location>
</feature>
<dbReference type="SUPFAM" id="SSF50715">
    <property type="entry name" value="Ribosomal protein L25-like"/>
    <property type="match status" value="1"/>
</dbReference>
<dbReference type="GO" id="GO:0022625">
    <property type="term" value="C:cytosolic large ribosomal subunit"/>
    <property type="evidence" value="ECO:0007669"/>
    <property type="project" value="TreeGrafter"/>
</dbReference>
<dbReference type="InterPro" id="IPR029751">
    <property type="entry name" value="Ribosomal_L25_dom"/>
</dbReference>
<keyword evidence="2 5" id="KW-0694">RNA-binding</keyword>
<keyword evidence="4 5" id="KW-0687">Ribonucleoprotein</keyword>
<dbReference type="HAMAP" id="MF_01334">
    <property type="entry name" value="Ribosomal_bL25_CTC"/>
    <property type="match status" value="1"/>
</dbReference>
<reference evidence="9" key="1">
    <citation type="submission" date="2016-08" db="EMBL/GenBank/DDBJ databases">
        <title>Complete Genome Seqeunce of Paenibacillus sp. nov. IHBB 9852 from high altitute lake of Indian trans-Himalayas.</title>
        <authorList>
            <person name="Kiran S."/>
            <person name="Swarnkar M.K."/>
            <person name="Rana A."/>
            <person name="Tewari R."/>
            <person name="Gulati A."/>
        </authorList>
    </citation>
    <scope>NUCLEOTIDE SEQUENCE [LARGE SCALE GENOMIC DNA]</scope>
    <source>
        <strain evidence="9">IHBB 9852</strain>
    </source>
</reference>
<keyword evidence="3 5" id="KW-0689">Ribosomal protein</keyword>
<dbReference type="RefSeq" id="WP_077569149.1">
    <property type="nucleotide sequence ID" value="NZ_CP016809.1"/>
</dbReference>
<dbReference type="AlphaFoldDB" id="A0A1B2DXE7"/>
<evidence type="ECO:0000259" key="7">
    <source>
        <dbReference type="Pfam" id="PF01386"/>
    </source>
</evidence>
<dbReference type="CDD" id="cd00495">
    <property type="entry name" value="Ribosomal_L25_TL5_CTC"/>
    <property type="match status" value="1"/>
</dbReference>
<evidence type="ECO:0000256" key="2">
    <source>
        <dbReference type="ARBA" id="ARBA00022884"/>
    </source>
</evidence>
<accession>A0A1B2DXE7</accession>
<evidence type="ECO:0000256" key="4">
    <source>
        <dbReference type="ARBA" id="ARBA00023274"/>
    </source>
</evidence>
<evidence type="ECO:0000256" key="6">
    <source>
        <dbReference type="SAM" id="MobiDB-lite"/>
    </source>
</evidence>
<evidence type="ECO:0000313" key="11">
    <source>
        <dbReference type="Proteomes" id="UP000189059"/>
    </source>
</evidence>
<feature type="domain" description="Large ribosomal subunit protein bL25 L25" evidence="7">
    <location>
        <begin position="9"/>
        <end position="93"/>
    </location>
</feature>
<sequence length="209" mass="22220">MAKGNNVQLTAQVRNEFTRGSRRALRERGGVPGVVYGGGDESIPVAVDLKETAKLFHTGRSEVFHLDIPGSGQIPVLIKDIQKRRGNVAHIDFLRISMNKPVRVSIPVEYHGTAAGTKTGGILQTQVTELEVEGLPGELPTALEADVSSLEIGDKLTVADIQVPKGITLHASDEEVLATVIVPRAVEAAETEAPADADEAAAEEKTDES</sequence>
<dbReference type="NCBIfam" id="TIGR00731">
    <property type="entry name" value="bL25_bact_ctc"/>
    <property type="match status" value="1"/>
</dbReference>
<evidence type="ECO:0000256" key="3">
    <source>
        <dbReference type="ARBA" id="ARBA00022980"/>
    </source>
</evidence>
<keyword evidence="1 5" id="KW-0699">rRNA-binding</keyword>
<dbReference type="Pfam" id="PF14693">
    <property type="entry name" value="Ribosomal_TL5_C"/>
    <property type="match status" value="1"/>
</dbReference>
<dbReference type="InterPro" id="IPR020056">
    <property type="entry name" value="Rbsml_bL25/Gln-tRNA_synth_N"/>
</dbReference>
<dbReference type="PANTHER" id="PTHR33284">
    <property type="entry name" value="RIBOSOMAL PROTEIN L25/GLN-TRNA SYNTHETASE, ANTI-CODON-BINDING DOMAIN-CONTAINING PROTEIN"/>
    <property type="match status" value="1"/>
</dbReference>
<reference evidence="10 11" key="2">
    <citation type="submission" date="2016-12" db="EMBL/GenBank/DDBJ databases">
        <title>Genome sequencing and description of Paenibacillus sp. nov. from high altitude lake in the Indian Trans- Himalayas.</title>
        <authorList>
            <person name="Kiran S."/>
            <person name="Swarnkar M.K."/>
            <person name="Rana A."/>
            <person name="Tewari R."/>
            <person name="Gulati A."/>
        </authorList>
    </citation>
    <scope>NUCLEOTIDE SEQUENCE [LARGE SCALE GENOMIC DNA]</scope>
    <source>
        <strain evidence="10 11">IHBB 9951</strain>
    </source>
</reference>
<dbReference type="InterPro" id="IPR037121">
    <property type="entry name" value="Ribosomal_bL25_C"/>
</dbReference>
<dbReference type="GO" id="GO:0006412">
    <property type="term" value="P:translation"/>
    <property type="evidence" value="ECO:0007669"/>
    <property type="project" value="UniProtKB-UniRule"/>
</dbReference>
<dbReference type="Proteomes" id="UP000189059">
    <property type="component" value="Unassembled WGS sequence"/>
</dbReference>
<comment type="similarity">
    <text evidence="5">Belongs to the bacterial ribosomal protein bL25 family. CTC subfamily.</text>
</comment>
<evidence type="ECO:0000256" key="5">
    <source>
        <dbReference type="HAMAP-Rule" id="MF_01334"/>
    </source>
</evidence>
<comment type="subunit">
    <text evidence="5">Part of the 50S ribosomal subunit; part of the 5S rRNA/L5/L18/L25 subcomplex. Contacts the 5S rRNA. Binds to the 5S rRNA independently of L5 and L18.</text>
</comment>
<proteinExistence type="inferred from homology"/>
<gene>
    <name evidence="5" type="primary">rplY</name>
    <name evidence="5" type="synonym">ctc</name>
    <name evidence="10" type="ORF">BBD40_20940</name>
    <name evidence="9" type="ORF">BBD41_06710</name>
</gene>
<name>A0A1B2DXE7_9BACL</name>
<dbReference type="Pfam" id="PF01386">
    <property type="entry name" value="Ribosomal_L25p"/>
    <property type="match status" value="1"/>
</dbReference>
<dbReference type="InterPro" id="IPR011035">
    <property type="entry name" value="Ribosomal_bL25/Gln-tRNA_synth"/>
</dbReference>
<dbReference type="PANTHER" id="PTHR33284:SF1">
    <property type="entry name" value="RIBOSOMAL PROTEIN L25_GLN-TRNA SYNTHETASE, ANTI-CODON-BINDING DOMAIN-CONTAINING PROTEIN"/>
    <property type="match status" value="1"/>
</dbReference>
<evidence type="ECO:0000313" key="9">
    <source>
        <dbReference type="EMBL" id="ANY72307.1"/>
    </source>
</evidence>